<protein>
    <recommendedName>
        <fullName evidence="8">C2H2-type domain-containing protein</fullName>
    </recommendedName>
</protein>
<dbReference type="OrthoDB" id="7464126at2759"/>
<name>A0A9W4K0N6_9EURO</name>
<dbReference type="GO" id="GO:0008270">
    <property type="term" value="F:zinc ion binding"/>
    <property type="evidence" value="ECO:0007669"/>
    <property type="project" value="UniProtKB-KW"/>
</dbReference>
<dbReference type="PANTHER" id="PTHR24376:SF235">
    <property type="entry name" value="C2H2-TYPE DOMAIN-CONTAINING PROTEIN"/>
    <property type="match status" value="1"/>
</dbReference>
<keyword evidence="2" id="KW-0479">Metal-binding</keyword>
<gene>
    <name evidence="9" type="ORF">PSALAMII_LOCUS10873</name>
</gene>
<dbReference type="InterPro" id="IPR036236">
    <property type="entry name" value="Znf_C2H2_sf"/>
</dbReference>
<evidence type="ECO:0000256" key="7">
    <source>
        <dbReference type="PROSITE-ProRule" id="PRU00042"/>
    </source>
</evidence>
<dbReference type="Gene3D" id="3.30.160.60">
    <property type="entry name" value="Classic Zinc Finger"/>
    <property type="match status" value="2"/>
</dbReference>
<reference evidence="9" key="1">
    <citation type="submission" date="2021-07" db="EMBL/GenBank/DDBJ databases">
        <authorList>
            <person name="Branca A.L. A."/>
        </authorList>
    </citation>
    <scope>NUCLEOTIDE SEQUENCE</scope>
</reference>
<dbReference type="InterPro" id="IPR013087">
    <property type="entry name" value="Znf_C2H2_type"/>
</dbReference>
<dbReference type="SMART" id="SM00355">
    <property type="entry name" value="ZnF_C2H2"/>
    <property type="match status" value="5"/>
</dbReference>
<dbReference type="PROSITE" id="PS00028">
    <property type="entry name" value="ZINC_FINGER_C2H2_1"/>
    <property type="match status" value="2"/>
</dbReference>
<comment type="subcellular location">
    <subcellularLocation>
        <location evidence="1">Nucleus</location>
    </subcellularLocation>
</comment>
<keyword evidence="6" id="KW-0539">Nucleus</keyword>
<evidence type="ECO:0000256" key="6">
    <source>
        <dbReference type="ARBA" id="ARBA00023242"/>
    </source>
</evidence>
<dbReference type="GO" id="GO:0001228">
    <property type="term" value="F:DNA-binding transcription activator activity, RNA polymerase II-specific"/>
    <property type="evidence" value="ECO:0007669"/>
    <property type="project" value="TreeGrafter"/>
</dbReference>
<evidence type="ECO:0000256" key="2">
    <source>
        <dbReference type="ARBA" id="ARBA00022723"/>
    </source>
</evidence>
<dbReference type="EMBL" id="CAJVPD010000304">
    <property type="protein sequence ID" value="CAG8429933.1"/>
    <property type="molecule type" value="Genomic_DNA"/>
</dbReference>
<evidence type="ECO:0000256" key="5">
    <source>
        <dbReference type="ARBA" id="ARBA00022833"/>
    </source>
</evidence>
<organism evidence="9 10">
    <name type="scientific">Penicillium salamii</name>
    <dbReference type="NCBI Taxonomy" id="1612424"/>
    <lineage>
        <taxon>Eukaryota</taxon>
        <taxon>Fungi</taxon>
        <taxon>Dikarya</taxon>
        <taxon>Ascomycota</taxon>
        <taxon>Pezizomycotina</taxon>
        <taxon>Eurotiomycetes</taxon>
        <taxon>Eurotiomycetidae</taxon>
        <taxon>Eurotiales</taxon>
        <taxon>Aspergillaceae</taxon>
        <taxon>Penicillium</taxon>
    </lineage>
</organism>
<proteinExistence type="predicted"/>
<feature type="domain" description="C2H2-type" evidence="8">
    <location>
        <begin position="125"/>
        <end position="149"/>
    </location>
</feature>
<dbReference type="GO" id="GO:0000978">
    <property type="term" value="F:RNA polymerase II cis-regulatory region sequence-specific DNA binding"/>
    <property type="evidence" value="ECO:0007669"/>
    <property type="project" value="TreeGrafter"/>
</dbReference>
<keyword evidence="5" id="KW-0862">Zinc</keyword>
<dbReference type="GO" id="GO:0005634">
    <property type="term" value="C:nucleus"/>
    <property type="evidence" value="ECO:0007669"/>
    <property type="project" value="UniProtKB-SubCell"/>
</dbReference>
<evidence type="ECO:0000256" key="1">
    <source>
        <dbReference type="ARBA" id="ARBA00004123"/>
    </source>
</evidence>
<dbReference type="Proteomes" id="UP001152592">
    <property type="component" value="Unassembled WGS sequence"/>
</dbReference>
<dbReference type="SUPFAM" id="SSF57667">
    <property type="entry name" value="beta-beta-alpha zinc fingers"/>
    <property type="match status" value="2"/>
</dbReference>
<keyword evidence="3" id="KW-0677">Repeat</keyword>
<accession>A0A9W4K0N6</accession>
<keyword evidence="4 7" id="KW-0863">Zinc-finger</keyword>
<dbReference type="AlphaFoldDB" id="A0A9W4K0N6"/>
<sequence>MLKRARGTCTLVLMVRRYNRVPGYSSSTSILSELGSARTGIKTAAFTLQLVLFSFFSPRLLEASATMGFCCRACPQVFATSALRDGHESDTGHYRFRFPCLMCDQVFETREESAQHMDSLMHYEHKCDECGEHFEEKAHLTMHQNSPVHRPLVHKCAFCPSVFGTPSAVVHHLESNCCEVAVWQDIDHLFKVMKSIDKENLFTIAATEPDAKVSLNYTIHGEFYHCPHCTSRFKKEVGVIAHLKSPVHRKRLYHCLNNTQRCGKTFLTLASLWNHLESGSCGYLLFDAVEELHAIIKDAATHHRPLYFEDLAL</sequence>
<evidence type="ECO:0000313" key="9">
    <source>
        <dbReference type="EMBL" id="CAG8429933.1"/>
    </source>
</evidence>
<dbReference type="PROSITE" id="PS50157">
    <property type="entry name" value="ZINC_FINGER_C2H2_2"/>
    <property type="match status" value="1"/>
</dbReference>
<evidence type="ECO:0000256" key="3">
    <source>
        <dbReference type="ARBA" id="ARBA00022737"/>
    </source>
</evidence>
<evidence type="ECO:0000256" key="4">
    <source>
        <dbReference type="ARBA" id="ARBA00022771"/>
    </source>
</evidence>
<dbReference type="Pfam" id="PF00096">
    <property type="entry name" value="zf-C2H2"/>
    <property type="match status" value="1"/>
</dbReference>
<comment type="caution">
    <text evidence="9">The sequence shown here is derived from an EMBL/GenBank/DDBJ whole genome shotgun (WGS) entry which is preliminary data.</text>
</comment>
<evidence type="ECO:0000313" key="10">
    <source>
        <dbReference type="Proteomes" id="UP001152592"/>
    </source>
</evidence>
<dbReference type="PANTHER" id="PTHR24376">
    <property type="entry name" value="ZINC FINGER PROTEIN"/>
    <property type="match status" value="1"/>
</dbReference>
<evidence type="ECO:0000259" key="8">
    <source>
        <dbReference type="PROSITE" id="PS50157"/>
    </source>
</evidence>